<feature type="transmembrane region" description="Helical" evidence="6">
    <location>
        <begin position="46"/>
        <end position="69"/>
    </location>
</feature>
<dbReference type="SUPFAM" id="SSF103473">
    <property type="entry name" value="MFS general substrate transporter"/>
    <property type="match status" value="1"/>
</dbReference>
<dbReference type="InterPro" id="IPR020846">
    <property type="entry name" value="MFS_dom"/>
</dbReference>
<dbReference type="EMBL" id="FPAB01000002">
    <property type="protein sequence ID" value="SFS54164.1"/>
    <property type="molecule type" value="Genomic_DNA"/>
</dbReference>
<feature type="transmembrane region" description="Helical" evidence="6">
    <location>
        <begin position="15"/>
        <end position="34"/>
    </location>
</feature>
<dbReference type="InterPro" id="IPR051788">
    <property type="entry name" value="MFS_Transporter"/>
</dbReference>
<feature type="transmembrane region" description="Helical" evidence="6">
    <location>
        <begin position="172"/>
        <end position="189"/>
    </location>
</feature>
<evidence type="ECO:0000256" key="6">
    <source>
        <dbReference type="SAM" id="Phobius"/>
    </source>
</evidence>
<dbReference type="RefSeq" id="WP_093842308.1">
    <property type="nucleotide sequence ID" value="NZ_FPAB01000002.1"/>
</dbReference>
<evidence type="ECO:0000256" key="5">
    <source>
        <dbReference type="SAM" id="MobiDB-lite"/>
    </source>
</evidence>
<evidence type="ECO:0000313" key="9">
    <source>
        <dbReference type="Proteomes" id="UP000198873"/>
    </source>
</evidence>
<dbReference type="PROSITE" id="PS50850">
    <property type="entry name" value="MFS"/>
    <property type="match status" value="1"/>
</dbReference>
<keyword evidence="3 6" id="KW-1133">Transmembrane helix</keyword>
<dbReference type="Pfam" id="PF07690">
    <property type="entry name" value="MFS_1"/>
    <property type="match status" value="1"/>
</dbReference>
<dbReference type="STRING" id="1176198.SAMN05444716_102159"/>
<sequence length="429" mass="42830">MTSRKEPSPDGVRRWRAGLFVLFVIVGVTMSSWITRTPDIRDAIGASTAGMGLVILGLSLGAMIGVLGSGQLVARYGGRPVAGTGIALVVLGPVLVGTGAVTGAGGLVFAGLVIFGSGSGLMEIAVNIEGAAVERALSRPVLPALHGCFSAGTVVGAAGGIALTGIDFAVSWHLWLISALCAPAAAWAVRQLPAGTGREGAGATDEPRLTRAERLAVWREPRTLMLGAIVLGMALAEGAANDWLPLIMVDGYDLDATTGSLVYTLFAAAMATGRFGGEFVLARLGRVVVVRGSAVLAAVGILIVVFAPHPALAAVAVVLWGLGAALGFPVTISAAGDSPHHAAARVSAVATIAYLAFLAGPPALGLLGEHTGLRNAMLAVAFVALLVSTLASAARRPAAPAGGTGRAATGTGPRPAAAPAPPSARNPAD</sequence>
<feature type="transmembrane region" description="Helical" evidence="6">
    <location>
        <begin position="376"/>
        <end position="394"/>
    </location>
</feature>
<dbReference type="Proteomes" id="UP000198873">
    <property type="component" value="Unassembled WGS sequence"/>
</dbReference>
<dbReference type="GO" id="GO:0022857">
    <property type="term" value="F:transmembrane transporter activity"/>
    <property type="evidence" value="ECO:0007669"/>
    <property type="project" value="InterPro"/>
</dbReference>
<feature type="region of interest" description="Disordered" evidence="5">
    <location>
        <begin position="397"/>
        <end position="429"/>
    </location>
</feature>
<evidence type="ECO:0000259" key="7">
    <source>
        <dbReference type="PROSITE" id="PS50850"/>
    </source>
</evidence>
<protein>
    <submittedName>
        <fullName evidence="8">Fucose permease</fullName>
    </submittedName>
</protein>
<dbReference type="InterPro" id="IPR011701">
    <property type="entry name" value="MFS"/>
</dbReference>
<feature type="compositionally biased region" description="Pro residues" evidence="5">
    <location>
        <begin position="416"/>
        <end position="429"/>
    </location>
</feature>
<keyword evidence="9" id="KW-1185">Reference proteome</keyword>
<gene>
    <name evidence="8" type="ORF">SAMN05444716_102159</name>
</gene>
<feature type="transmembrane region" description="Helical" evidence="6">
    <location>
        <begin position="81"/>
        <end position="101"/>
    </location>
</feature>
<proteinExistence type="predicted"/>
<accession>A0A1I6QP38</accession>
<evidence type="ECO:0000256" key="4">
    <source>
        <dbReference type="ARBA" id="ARBA00023136"/>
    </source>
</evidence>
<feature type="domain" description="Major facilitator superfamily (MFS) profile" evidence="7">
    <location>
        <begin position="15"/>
        <end position="396"/>
    </location>
</feature>
<feature type="transmembrane region" description="Helical" evidence="6">
    <location>
        <begin position="342"/>
        <end position="364"/>
    </location>
</feature>
<evidence type="ECO:0000256" key="2">
    <source>
        <dbReference type="ARBA" id="ARBA00022692"/>
    </source>
</evidence>
<feature type="transmembrane region" description="Helical" evidence="6">
    <location>
        <begin position="288"/>
        <end position="307"/>
    </location>
</feature>
<feature type="transmembrane region" description="Helical" evidence="6">
    <location>
        <begin position="107"/>
        <end position="128"/>
    </location>
</feature>
<evidence type="ECO:0000313" key="8">
    <source>
        <dbReference type="EMBL" id="SFS54164.1"/>
    </source>
</evidence>
<feature type="compositionally biased region" description="Low complexity" evidence="5">
    <location>
        <begin position="397"/>
        <end position="415"/>
    </location>
</feature>
<dbReference type="PANTHER" id="PTHR23514:SF13">
    <property type="entry name" value="INNER MEMBRANE PROTEIN YBJJ"/>
    <property type="match status" value="1"/>
</dbReference>
<dbReference type="CDD" id="cd17393">
    <property type="entry name" value="MFS_MosC_like"/>
    <property type="match status" value="1"/>
</dbReference>
<keyword evidence="4 6" id="KW-0472">Membrane</keyword>
<feature type="transmembrane region" description="Helical" evidence="6">
    <location>
        <begin position="140"/>
        <end position="166"/>
    </location>
</feature>
<keyword evidence="2 6" id="KW-0812">Transmembrane</keyword>
<dbReference type="Gene3D" id="1.20.1250.20">
    <property type="entry name" value="MFS general substrate transporter like domains"/>
    <property type="match status" value="1"/>
</dbReference>
<feature type="transmembrane region" description="Helical" evidence="6">
    <location>
        <begin position="260"/>
        <end position="281"/>
    </location>
</feature>
<reference evidence="9" key="1">
    <citation type="submission" date="2016-10" db="EMBL/GenBank/DDBJ databases">
        <authorList>
            <person name="Varghese N."/>
            <person name="Submissions S."/>
        </authorList>
    </citation>
    <scope>NUCLEOTIDE SEQUENCE [LARGE SCALE GENOMIC DNA]</scope>
    <source>
        <strain evidence="9">CGMCC 4.7047</strain>
    </source>
</reference>
<comment type="subcellular location">
    <subcellularLocation>
        <location evidence="1">Cell membrane</location>
        <topology evidence="1">Multi-pass membrane protein</topology>
    </subcellularLocation>
</comment>
<dbReference type="PANTHER" id="PTHR23514">
    <property type="entry name" value="BYPASS OF STOP CODON PROTEIN 6"/>
    <property type="match status" value="1"/>
</dbReference>
<organism evidence="8 9">
    <name type="scientific">Streptomyces harbinensis</name>
    <dbReference type="NCBI Taxonomy" id="1176198"/>
    <lineage>
        <taxon>Bacteria</taxon>
        <taxon>Bacillati</taxon>
        <taxon>Actinomycetota</taxon>
        <taxon>Actinomycetes</taxon>
        <taxon>Kitasatosporales</taxon>
        <taxon>Streptomycetaceae</taxon>
        <taxon>Streptomyces</taxon>
    </lineage>
</organism>
<dbReference type="GO" id="GO:0005886">
    <property type="term" value="C:plasma membrane"/>
    <property type="evidence" value="ECO:0007669"/>
    <property type="project" value="UniProtKB-SubCell"/>
</dbReference>
<feature type="transmembrane region" description="Helical" evidence="6">
    <location>
        <begin position="313"/>
        <end position="335"/>
    </location>
</feature>
<evidence type="ECO:0000256" key="3">
    <source>
        <dbReference type="ARBA" id="ARBA00022989"/>
    </source>
</evidence>
<evidence type="ECO:0000256" key="1">
    <source>
        <dbReference type="ARBA" id="ARBA00004651"/>
    </source>
</evidence>
<name>A0A1I6QP38_9ACTN</name>
<dbReference type="AlphaFoldDB" id="A0A1I6QP38"/>
<feature type="transmembrane region" description="Helical" evidence="6">
    <location>
        <begin position="223"/>
        <end position="240"/>
    </location>
</feature>
<dbReference type="InterPro" id="IPR036259">
    <property type="entry name" value="MFS_trans_sf"/>
</dbReference>